<protein>
    <submittedName>
        <fullName evidence="1">Uncharacterized protein</fullName>
    </submittedName>
</protein>
<accession>A0A2H4J103</accession>
<evidence type="ECO:0000313" key="1">
    <source>
        <dbReference type="EMBL" id="ASN68670.1"/>
    </source>
</evidence>
<name>A0A2H4J103_9CAUD</name>
<reference evidence="1" key="1">
    <citation type="submission" date="2017-06" db="EMBL/GenBank/DDBJ databases">
        <title>Novel phages from South African skin metaviromes.</title>
        <authorList>
            <person name="van Zyl L.J."/>
            <person name="Abrahams Y."/>
            <person name="Stander E.A."/>
            <person name="Kirby B.M."/>
            <person name="Clavaud C."/>
            <person name="Farcet C."/>
            <person name="Breton L."/>
            <person name="Trindade M.I."/>
        </authorList>
    </citation>
    <scope>NUCLEOTIDE SEQUENCE</scope>
</reference>
<organism evidence="1">
    <name type="scientific">uncultured Caudovirales phage</name>
    <dbReference type="NCBI Taxonomy" id="2100421"/>
    <lineage>
        <taxon>Viruses</taxon>
        <taxon>Duplodnaviria</taxon>
        <taxon>Heunggongvirae</taxon>
        <taxon>Uroviricota</taxon>
        <taxon>Caudoviricetes</taxon>
        <taxon>Peduoviridae</taxon>
        <taxon>Maltschvirus</taxon>
        <taxon>Maltschvirus maltsch</taxon>
    </lineage>
</organism>
<dbReference type="EMBL" id="MF417879">
    <property type="protein sequence ID" value="ASN68670.1"/>
    <property type="molecule type" value="Genomic_DNA"/>
</dbReference>
<gene>
    <name evidence="1" type="ORF">3S11_46</name>
</gene>
<sequence>MCTCKSDNEKRLTDHVAKQLPDGAKNLSVRLTGYSLCITKGEMKALQTMPVEIEYDAPVKKSPGSFKLKKQKSFLAARYCMFCGEAYEQAEA</sequence>
<proteinExistence type="predicted"/>